<dbReference type="PANTHER" id="PTHR34472:SF1">
    <property type="entry name" value="SULFUR CARRIER PROTEIN THIS"/>
    <property type="match status" value="1"/>
</dbReference>
<reference evidence="2" key="1">
    <citation type="journal article" date="2018" name="Sci. Rep.">
        <title>Lignite coal burning seam in the remote Altai Mountains harbors a hydrogen-driven thermophilic microbial community.</title>
        <authorList>
            <person name="Kadnikov V.V."/>
            <person name="Mardanov A.V."/>
            <person name="Ivasenko D.A."/>
            <person name="Antsiferov D.V."/>
            <person name="Beletsky A.V."/>
            <person name="Karnachuk O.V."/>
            <person name="Ravin N.V."/>
        </authorList>
    </citation>
    <scope>NUCLEOTIDE SEQUENCE [LARGE SCALE GENOMIC DNA]</scope>
</reference>
<dbReference type="InterPro" id="IPR003749">
    <property type="entry name" value="ThiS/MoaD-like"/>
</dbReference>
<dbReference type="CDD" id="cd00565">
    <property type="entry name" value="Ubl_ThiS"/>
    <property type="match status" value="1"/>
</dbReference>
<dbReference type="AlphaFoldDB" id="A0A2R6Y0K7"/>
<dbReference type="Gene3D" id="3.10.20.30">
    <property type="match status" value="1"/>
</dbReference>
<dbReference type="Proteomes" id="UP000244338">
    <property type="component" value="Unassembled WGS sequence"/>
</dbReference>
<dbReference type="InterPro" id="IPR012675">
    <property type="entry name" value="Beta-grasp_dom_sf"/>
</dbReference>
<dbReference type="InterPro" id="IPR010035">
    <property type="entry name" value="Thi_S"/>
</dbReference>
<dbReference type="NCBIfam" id="TIGR01683">
    <property type="entry name" value="thiS"/>
    <property type="match status" value="1"/>
</dbReference>
<sequence>MKKDTIALVVNGKREQLPVLGSLEALLQHYGLNRQIVMVEKNGSIIPREAFAQTELHDGDRLEIVHFVGGG</sequence>
<comment type="caution">
    <text evidence="1">The sequence shown here is derived from an EMBL/GenBank/DDBJ whole genome shotgun (WGS) entry which is preliminary data.</text>
</comment>
<dbReference type="EMBL" id="PEBX01000038">
    <property type="protein sequence ID" value="PTQ56219.1"/>
    <property type="molecule type" value="Genomic_DNA"/>
</dbReference>
<dbReference type="Pfam" id="PF02597">
    <property type="entry name" value="ThiS"/>
    <property type="match status" value="1"/>
</dbReference>
<dbReference type="InterPro" id="IPR016155">
    <property type="entry name" value="Mopterin_synth/thiamin_S_b"/>
</dbReference>
<gene>
    <name evidence="1" type="ORF">BSOLF_0559</name>
</gene>
<evidence type="ECO:0000313" key="1">
    <source>
        <dbReference type="EMBL" id="PTQ56219.1"/>
    </source>
</evidence>
<dbReference type="SUPFAM" id="SSF54285">
    <property type="entry name" value="MoaD/ThiS"/>
    <property type="match status" value="1"/>
</dbReference>
<accession>A0A2R6Y0K7</accession>
<proteinExistence type="predicted"/>
<evidence type="ECO:0000313" key="2">
    <source>
        <dbReference type="Proteomes" id="UP000244338"/>
    </source>
</evidence>
<evidence type="ECO:0008006" key="3">
    <source>
        <dbReference type="Google" id="ProtNLM"/>
    </source>
</evidence>
<dbReference type="PANTHER" id="PTHR34472">
    <property type="entry name" value="SULFUR CARRIER PROTEIN THIS"/>
    <property type="match status" value="1"/>
</dbReference>
<organism evidence="1 2">
    <name type="scientific">Candidatus Carbonibacillus altaicus</name>
    <dbReference type="NCBI Taxonomy" id="2163959"/>
    <lineage>
        <taxon>Bacteria</taxon>
        <taxon>Bacillati</taxon>
        <taxon>Bacillota</taxon>
        <taxon>Bacilli</taxon>
        <taxon>Bacillales</taxon>
        <taxon>Candidatus Carbonibacillus</taxon>
    </lineage>
</organism>
<name>A0A2R6Y0K7_9BACL</name>
<protein>
    <recommendedName>
        <fullName evidence="3">Sulfur carrier protein ThiS</fullName>
    </recommendedName>
</protein>